<dbReference type="Proteomes" id="UP001194468">
    <property type="component" value="Unassembled WGS sequence"/>
</dbReference>
<evidence type="ECO:0000313" key="3">
    <source>
        <dbReference type="Proteomes" id="UP001194468"/>
    </source>
</evidence>
<accession>A0AAD4BQH6</accession>
<proteinExistence type="predicted"/>
<sequence length="70" mass="7818">MTRVYPSRTYDMGGNQPQGLGKVVPSTRNFFYYKFWIDEGDVDVTRTSHTSSRNTPAPACPTDDEASLSP</sequence>
<gene>
    <name evidence="2" type="ORF">L210DRAFT_949797</name>
</gene>
<dbReference type="AlphaFoldDB" id="A0AAD4BQH6"/>
<reference evidence="2" key="2">
    <citation type="journal article" date="2020" name="Nat. Commun.">
        <title>Large-scale genome sequencing of mycorrhizal fungi provides insights into the early evolution of symbiotic traits.</title>
        <authorList>
            <person name="Miyauchi S."/>
            <person name="Kiss E."/>
            <person name="Kuo A."/>
            <person name="Drula E."/>
            <person name="Kohler A."/>
            <person name="Sanchez-Garcia M."/>
            <person name="Morin E."/>
            <person name="Andreopoulos B."/>
            <person name="Barry K.W."/>
            <person name="Bonito G."/>
            <person name="Buee M."/>
            <person name="Carver A."/>
            <person name="Chen C."/>
            <person name="Cichocki N."/>
            <person name="Clum A."/>
            <person name="Culley D."/>
            <person name="Crous P.W."/>
            <person name="Fauchery L."/>
            <person name="Girlanda M."/>
            <person name="Hayes R.D."/>
            <person name="Keri Z."/>
            <person name="LaButti K."/>
            <person name="Lipzen A."/>
            <person name="Lombard V."/>
            <person name="Magnuson J."/>
            <person name="Maillard F."/>
            <person name="Murat C."/>
            <person name="Nolan M."/>
            <person name="Ohm R.A."/>
            <person name="Pangilinan J."/>
            <person name="Pereira M.F."/>
            <person name="Perotto S."/>
            <person name="Peter M."/>
            <person name="Pfister S."/>
            <person name="Riley R."/>
            <person name="Sitrit Y."/>
            <person name="Stielow J.B."/>
            <person name="Szollosi G."/>
            <person name="Zifcakova L."/>
            <person name="Stursova M."/>
            <person name="Spatafora J.W."/>
            <person name="Tedersoo L."/>
            <person name="Vaario L.M."/>
            <person name="Yamada A."/>
            <person name="Yan M."/>
            <person name="Wang P."/>
            <person name="Xu J."/>
            <person name="Bruns T."/>
            <person name="Baldrian P."/>
            <person name="Vilgalys R."/>
            <person name="Dunand C."/>
            <person name="Henrissat B."/>
            <person name="Grigoriev I.V."/>
            <person name="Hibbett D."/>
            <person name="Nagy L.G."/>
            <person name="Martin F.M."/>
        </authorList>
    </citation>
    <scope>NUCLEOTIDE SEQUENCE</scope>
    <source>
        <strain evidence="2">BED1</strain>
    </source>
</reference>
<feature type="compositionally biased region" description="Polar residues" evidence="1">
    <location>
        <begin position="46"/>
        <end position="55"/>
    </location>
</feature>
<name>A0AAD4BQH6_BOLED</name>
<keyword evidence="3" id="KW-1185">Reference proteome</keyword>
<evidence type="ECO:0000256" key="1">
    <source>
        <dbReference type="SAM" id="MobiDB-lite"/>
    </source>
</evidence>
<comment type="caution">
    <text evidence="2">The sequence shown here is derived from an EMBL/GenBank/DDBJ whole genome shotgun (WGS) entry which is preliminary data.</text>
</comment>
<protein>
    <submittedName>
        <fullName evidence="2">Uncharacterized protein</fullName>
    </submittedName>
</protein>
<reference evidence="2" key="1">
    <citation type="submission" date="2019-10" db="EMBL/GenBank/DDBJ databases">
        <authorList>
            <consortium name="DOE Joint Genome Institute"/>
            <person name="Kuo A."/>
            <person name="Miyauchi S."/>
            <person name="Kiss E."/>
            <person name="Drula E."/>
            <person name="Kohler A."/>
            <person name="Sanchez-Garcia M."/>
            <person name="Andreopoulos B."/>
            <person name="Barry K.W."/>
            <person name="Bonito G."/>
            <person name="Buee M."/>
            <person name="Carver A."/>
            <person name="Chen C."/>
            <person name="Cichocki N."/>
            <person name="Clum A."/>
            <person name="Culley D."/>
            <person name="Crous P.W."/>
            <person name="Fauchery L."/>
            <person name="Girlanda M."/>
            <person name="Hayes R."/>
            <person name="Keri Z."/>
            <person name="LaButti K."/>
            <person name="Lipzen A."/>
            <person name="Lombard V."/>
            <person name="Magnuson J."/>
            <person name="Maillard F."/>
            <person name="Morin E."/>
            <person name="Murat C."/>
            <person name="Nolan M."/>
            <person name="Ohm R."/>
            <person name="Pangilinan J."/>
            <person name="Pereira M."/>
            <person name="Perotto S."/>
            <person name="Peter M."/>
            <person name="Riley R."/>
            <person name="Sitrit Y."/>
            <person name="Stielow B."/>
            <person name="Szollosi G."/>
            <person name="Zifcakova L."/>
            <person name="Stursova M."/>
            <person name="Spatafora J.W."/>
            <person name="Tedersoo L."/>
            <person name="Vaario L.-M."/>
            <person name="Yamada A."/>
            <person name="Yan M."/>
            <person name="Wang P."/>
            <person name="Xu J."/>
            <person name="Bruns T."/>
            <person name="Baldrian P."/>
            <person name="Vilgalys R."/>
            <person name="Henrissat B."/>
            <person name="Grigoriev I.V."/>
            <person name="Hibbett D."/>
            <person name="Nagy L.G."/>
            <person name="Martin F.M."/>
        </authorList>
    </citation>
    <scope>NUCLEOTIDE SEQUENCE</scope>
    <source>
        <strain evidence="2">BED1</strain>
    </source>
</reference>
<evidence type="ECO:0000313" key="2">
    <source>
        <dbReference type="EMBL" id="KAF8436630.1"/>
    </source>
</evidence>
<feature type="region of interest" description="Disordered" evidence="1">
    <location>
        <begin position="46"/>
        <end position="70"/>
    </location>
</feature>
<organism evidence="2 3">
    <name type="scientific">Boletus edulis BED1</name>
    <dbReference type="NCBI Taxonomy" id="1328754"/>
    <lineage>
        <taxon>Eukaryota</taxon>
        <taxon>Fungi</taxon>
        <taxon>Dikarya</taxon>
        <taxon>Basidiomycota</taxon>
        <taxon>Agaricomycotina</taxon>
        <taxon>Agaricomycetes</taxon>
        <taxon>Agaricomycetidae</taxon>
        <taxon>Boletales</taxon>
        <taxon>Boletineae</taxon>
        <taxon>Boletaceae</taxon>
        <taxon>Boletoideae</taxon>
        <taxon>Boletus</taxon>
    </lineage>
</organism>
<dbReference type="EMBL" id="WHUW01000021">
    <property type="protein sequence ID" value="KAF8436630.1"/>
    <property type="molecule type" value="Genomic_DNA"/>
</dbReference>